<dbReference type="GO" id="GO:0005737">
    <property type="term" value="C:cytoplasm"/>
    <property type="evidence" value="ECO:0007669"/>
    <property type="project" value="TreeGrafter"/>
</dbReference>
<dbReference type="SUPFAM" id="SSF51316">
    <property type="entry name" value="Mss4-like"/>
    <property type="match status" value="1"/>
</dbReference>
<comment type="similarity">
    <text evidence="1 6">Belongs to the MsrB Met sulfoxide reductase family.</text>
</comment>
<dbReference type="EC" id="1.8.4.12" evidence="6"/>
<evidence type="ECO:0000256" key="5">
    <source>
        <dbReference type="ARBA" id="ARBA00048488"/>
    </source>
</evidence>
<evidence type="ECO:0000259" key="7">
    <source>
        <dbReference type="PROSITE" id="PS51790"/>
    </source>
</evidence>
<evidence type="ECO:0000256" key="1">
    <source>
        <dbReference type="ARBA" id="ARBA00007174"/>
    </source>
</evidence>
<dbReference type="OrthoDB" id="44061at2759"/>
<comment type="cofactor">
    <cofactor evidence="6">
        <name>Zn(2+)</name>
        <dbReference type="ChEBI" id="CHEBI:29105"/>
    </cofactor>
    <text evidence="6">Binds 1 zinc ion per subunit.</text>
</comment>
<protein>
    <recommendedName>
        <fullName evidence="6">Peptide-methionine (R)-S-oxide reductase</fullName>
        <ecNumber evidence="6">1.8.4.12</ecNumber>
    </recommendedName>
</protein>
<feature type="domain" description="MsrB" evidence="7">
    <location>
        <begin position="36"/>
        <end position="158"/>
    </location>
</feature>
<dbReference type="Proteomes" id="UP000225706">
    <property type="component" value="Unassembled WGS sequence"/>
</dbReference>
<dbReference type="AlphaFoldDB" id="A0A2B4RYS4"/>
<dbReference type="PANTHER" id="PTHR10173">
    <property type="entry name" value="METHIONINE SULFOXIDE REDUCTASE"/>
    <property type="match status" value="1"/>
</dbReference>
<organism evidence="8 9">
    <name type="scientific">Stylophora pistillata</name>
    <name type="common">Smooth cauliflower coral</name>
    <dbReference type="NCBI Taxonomy" id="50429"/>
    <lineage>
        <taxon>Eukaryota</taxon>
        <taxon>Metazoa</taxon>
        <taxon>Cnidaria</taxon>
        <taxon>Anthozoa</taxon>
        <taxon>Hexacorallia</taxon>
        <taxon>Scleractinia</taxon>
        <taxon>Astrocoeniina</taxon>
        <taxon>Pocilloporidae</taxon>
        <taxon>Stylophora</taxon>
    </lineage>
</organism>
<dbReference type="GO" id="GO:0030091">
    <property type="term" value="P:protein repair"/>
    <property type="evidence" value="ECO:0007669"/>
    <property type="project" value="InterPro"/>
</dbReference>
<keyword evidence="2 6" id="KW-0479">Metal-binding</keyword>
<evidence type="ECO:0000256" key="2">
    <source>
        <dbReference type="ARBA" id="ARBA00022723"/>
    </source>
</evidence>
<dbReference type="FunFam" id="2.170.150.20:FF:000001">
    <property type="entry name" value="Peptide methionine sulfoxide reductase MsrB"/>
    <property type="match status" value="1"/>
</dbReference>
<dbReference type="GO" id="GO:0046872">
    <property type="term" value="F:metal ion binding"/>
    <property type="evidence" value="ECO:0007669"/>
    <property type="project" value="UniProtKB-KW"/>
</dbReference>
<evidence type="ECO:0000256" key="3">
    <source>
        <dbReference type="ARBA" id="ARBA00022833"/>
    </source>
</evidence>
<dbReference type="InterPro" id="IPR002579">
    <property type="entry name" value="Met_Sox_Rdtase_MsrB_dom"/>
</dbReference>
<evidence type="ECO:0000313" key="9">
    <source>
        <dbReference type="Proteomes" id="UP000225706"/>
    </source>
</evidence>
<keyword evidence="4 6" id="KW-0560">Oxidoreductase</keyword>
<comment type="catalytic activity">
    <reaction evidence="5 6">
        <text>L-methionyl-[protein] + [thioredoxin]-disulfide + H2O = L-methionyl-(R)-S-oxide-[protein] + [thioredoxin]-dithiol</text>
        <dbReference type="Rhea" id="RHEA:24164"/>
        <dbReference type="Rhea" id="RHEA-COMP:10698"/>
        <dbReference type="Rhea" id="RHEA-COMP:10700"/>
        <dbReference type="Rhea" id="RHEA-COMP:12313"/>
        <dbReference type="Rhea" id="RHEA-COMP:12314"/>
        <dbReference type="ChEBI" id="CHEBI:15377"/>
        <dbReference type="ChEBI" id="CHEBI:16044"/>
        <dbReference type="ChEBI" id="CHEBI:29950"/>
        <dbReference type="ChEBI" id="CHEBI:45764"/>
        <dbReference type="ChEBI" id="CHEBI:50058"/>
        <dbReference type="EC" id="1.8.4.12"/>
    </reaction>
</comment>
<name>A0A2B4RYS4_STYPI</name>
<dbReference type="Pfam" id="PF01641">
    <property type="entry name" value="SelR"/>
    <property type="match status" value="1"/>
</dbReference>
<keyword evidence="3 6" id="KW-0862">Zinc</keyword>
<gene>
    <name evidence="8" type="primary">MSRB3</name>
    <name evidence="8" type="ORF">AWC38_SpisGene14114</name>
</gene>
<dbReference type="InterPro" id="IPR028427">
    <property type="entry name" value="Met_Sox_Rdtase_MsrB"/>
</dbReference>
<reference evidence="9" key="1">
    <citation type="journal article" date="2017" name="bioRxiv">
        <title>Comparative analysis of the genomes of Stylophora pistillata and Acropora digitifera provides evidence for extensive differences between species of corals.</title>
        <authorList>
            <person name="Voolstra C.R."/>
            <person name="Li Y."/>
            <person name="Liew Y.J."/>
            <person name="Baumgarten S."/>
            <person name="Zoccola D."/>
            <person name="Flot J.-F."/>
            <person name="Tambutte S."/>
            <person name="Allemand D."/>
            <person name="Aranda M."/>
        </authorList>
    </citation>
    <scope>NUCLEOTIDE SEQUENCE [LARGE SCALE GENOMIC DNA]</scope>
</reference>
<dbReference type="InterPro" id="IPR011057">
    <property type="entry name" value="Mss4-like_sf"/>
</dbReference>
<dbReference type="EMBL" id="LSMT01000278">
    <property type="protein sequence ID" value="PFX21392.1"/>
    <property type="molecule type" value="Genomic_DNA"/>
</dbReference>
<evidence type="ECO:0000256" key="4">
    <source>
        <dbReference type="ARBA" id="ARBA00023002"/>
    </source>
</evidence>
<comment type="caution">
    <text evidence="8">The sequence shown here is derived from an EMBL/GenBank/DDBJ whole genome shotgun (WGS) entry which is preliminary data.</text>
</comment>
<accession>A0A2B4RYS4</accession>
<dbReference type="HAMAP" id="MF_01400">
    <property type="entry name" value="MsrB"/>
    <property type="match status" value="1"/>
</dbReference>
<dbReference type="PANTHER" id="PTHR10173:SF52">
    <property type="entry name" value="METHIONINE-R-SULFOXIDE REDUCTASE B1"/>
    <property type="match status" value="1"/>
</dbReference>
<evidence type="ECO:0000256" key="6">
    <source>
        <dbReference type="RuleBase" id="RU365044"/>
    </source>
</evidence>
<keyword evidence="9" id="KW-1185">Reference proteome</keyword>
<dbReference type="Gene3D" id="2.170.150.20">
    <property type="entry name" value="Peptide methionine sulfoxide reductase"/>
    <property type="match status" value="1"/>
</dbReference>
<dbReference type="GO" id="GO:0033743">
    <property type="term" value="F:peptide-methionine (R)-S-oxide reductase activity"/>
    <property type="evidence" value="ECO:0007669"/>
    <property type="project" value="UniProtKB-EC"/>
</dbReference>
<sequence>MWQVFPPKDSVQNFPVKFSLRATKTEQEPYKVEFSKKELRERLTPQQYHVTQEKGTERAFTGELVDNKKAGVYRCVVCGKELFLSDTKFNSGSGWPSFWDTPEEGTVRKITDTSHFMTRTEVTCADCGAHLGHVFNDGPRPTGQRYCINSASLKFDPSKGADKNKKSEL</sequence>
<dbReference type="PROSITE" id="PS51790">
    <property type="entry name" value="MSRB"/>
    <property type="match status" value="1"/>
</dbReference>
<comment type="function">
    <text evidence="6">Methionine-sulfoxide reductase that specifically reduces methionine (R)-sulfoxide back to methionine. While in many cases methionine oxidation is the result of random oxidation following oxidative stress, methionine oxidation is also a post-translational modification that takes place on specific residues.</text>
</comment>
<dbReference type="NCBIfam" id="TIGR00357">
    <property type="entry name" value="peptide-methionine (R)-S-oxide reductase MsrB"/>
    <property type="match status" value="1"/>
</dbReference>
<proteinExistence type="inferred from homology"/>
<dbReference type="STRING" id="50429.A0A2B4RYS4"/>
<dbReference type="GO" id="GO:0006979">
    <property type="term" value="P:response to oxidative stress"/>
    <property type="evidence" value="ECO:0007669"/>
    <property type="project" value="InterPro"/>
</dbReference>
<evidence type="ECO:0000313" key="8">
    <source>
        <dbReference type="EMBL" id="PFX21392.1"/>
    </source>
</evidence>